<evidence type="ECO:0000313" key="1">
    <source>
        <dbReference type="EMBL" id="RMZ95629.1"/>
    </source>
</evidence>
<keyword evidence="2" id="KW-1185">Reference proteome</keyword>
<accession>A0A3M7P9G8</accession>
<proteinExistence type="predicted"/>
<name>A0A3M7P9G8_BRAPC</name>
<evidence type="ECO:0000313" key="2">
    <source>
        <dbReference type="Proteomes" id="UP000276133"/>
    </source>
</evidence>
<sequence>MSSSQPTGHVLLVDNSYSLYFEEKSDLFEIHTLVQEHLVVVNALQARESVARQSSRGLNHVGIKGKRQPQFPTPTFHFFICHCDFVVLPI</sequence>
<gene>
    <name evidence="1" type="ORF">BpHYR1_051806</name>
</gene>
<reference evidence="1 2" key="1">
    <citation type="journal article" date="2018" name="Sci. Rep.">
        <title>Genomic signatures of local adaptation to the degree of environmental predictability in rotifers.</title>
        <authorList>
            <person name="Franch-Gras L."/>
            <person name="Hahn C."/>
            <person name="Garcia-Roger E.M."/>
            <person name="Carmona M.J."/>
            <person name="Serra M."/>
            <person name="Gomez A."/>
        </authorList>
    </citation>
    <scope>NUCLEOTIDE SEQUENCE [LARGE SCALE GENOMIC DNA]</scope>
    <source>
        <strain evidence="1">HYR1</strain>
    </source>
</reference>
<comment type="caution">
    <text evidence="1">The sequence shown here is derived from an EMBL/GenBank/DDBJ whole genome shotgun (WGS) entry which is preliminary data.</text>
</comment>
<dbReference type="EMBL" id="REGN01012359">
    <property type="protein sequence ID" value="RMZ95629.1"/>
    <property type="molecule type" value="Genomic_DNA"/>
</dbReference>
<dbReference type="AlphaFoldDB" id="A0A3M7P9G8"/>
<organism evidence="1 2">
    <name type="scientific">Brachionus plicatilis</name>
    <name type="common">Marine rotifer</name>
    <name type="synonym">Brachionus muelleri</name>
    <dbReference type="NCBI Taxonomy" id="10195"/>
    <lineage>
        <taxon>Eukaryota</taxon>
        <taxon>Metazoa</taxon>
        <taxon>Spiralia</taxon>
        <taxon>Gnathifera</taxon>
        <taxon>Rotifera</taxon>
        <taxon>Eurotatoria</taxon>
        <taxon>Monogononta</taxon>
        <taxon>Pseudotrocha</taxon>
        <taxon>Ploima</taxon>
        <taxon>Brachionidae</taxon>
        <taxon>Brachionus</taxon>
    </lineage>
</organism>
<dbReference type="Proteomes" id="UP000276133">
    <property type="component" value="Unassembled WGS sequence"/>
</dbReference>
<protein>
    <submittedName>
        <fullName evidence="1">Uncharacterized protein</fullName>
    </submittedName>
</protein>